<dbReference type="Gene3D" id="1.10.510.10">
    <property type="entry name" value="Transferase(Phosphotransferase) domain 1"/>
    <property type="match status" value="1"/>
</dbReference>
<dbReference type="AlphaFoldDB" id="A0AAP0BD17"/>
<evidence type="ECO:0000313" key="1">
    <source>
        <dbReference type="EMBL" id="KAK8936024.1"/>
    </source>
</evidence>
<dbReference type="SUPFAM" id="SSF56112">
    <property type="entry name" value="Protein kinase-like (PK-like)"/>
    <property type="match status" value="2"/>
</dbReference>
<name>A0AAP0BD17_9ASPA</name>
<sequence length="205" mass="23250">MVMQLIGTPEESDLGYLNENARRYVSQLPHHKPQSFPEKFPHVHPQAIDLIQKMLTFDPRKRISGDIESCIKEEITPFDQPAPKPEIHVRSLEFFLPSLFGRLPISSHASNWPTPTFTFLKPPPAITSNQQQPLSTPPTFSRQPQITPLATGRPPNIPLPIYLQNRPLSPAKSPRFSVSCDHKKHSPTVQPHICWVRPRCPKGPD</sequence>
<dbReference type="Proteomes" id="UP001418222">
    <property type="component" value="Unassembled WGS sequence"/>
</dbReference>
<reference evidence="1 2" key="1">
    <citation type="journal article" date="2022" name="Nat. Plants">
        <title>Genomes of leafy and leafless Platanthera orchids illuminate the evolution of mycoheterotrophy.</title>
        <authorList>
            <person name="Li M.H."/>
            <person name="Liu K.W."/>
            <person name="Li Z."/>
            <person name="Lu H.C."/>
            <person name="Ye Q.L."/>
            <person name="Zhang D."/>
            <person name="Wang J.Y."/>
            <person name="Li Y.F."/>
            <person name="Zhong Z.M."/>
            <person name="Liu X."/>
            <person name="Yu X."/>
            <person name="Liu D.K."/>
            <person name="Tu X.D."/>
            <person name="Liu B."/>
            <person name="Hao Y."/>
            <person name="Liao X.Y."/>
            <person name="Jiang Y.T."/>
            <person name="Sun W.H."/>
            <person name="Chen J."/>
            <person name="Chen Y.Q."/>
            <person name="Ai Y."/>
            <person name="Zhai J.W."/>
            <person name="Wu S.S."/>
            <person name="Zhou Z."/>
            <person name="Hsiao Y.Y."/>
            <person name="Wu W.L."/>
            <person name="Chen Y.Y."/>
            <person name="Lin Y.F."/>
            <person name="Hsu J.L."/>
            <person name="Li C.Y."/>
            <person name="Wang Z.W."/>
            <person name="Zhao X."/>
            <person name="Zhong W.Y."/>
            <person name="Ma X.K."/>
            <person name="Ma L."/>
            <person name="Huang J."/>
            <person name="Chen G.Z."/>
            <person name="Huang M.Z."/>
            <person name="Huang L."/>
            <person name="Peng D.H."/>
            <person name="Luo Y.B."/>
            <person name="Zou S.Q."/>
            <person name="Chen S.P."/>
            <person name="Lan S."/>
            <person name="Tsai W.C."/>
            <person name="Van de Peer Y."/>
            <person name="Liu Z.J."/>
        </authorList>
    </citation>
    <scope>NUCLEOTIDE SEQUENCE [LARGE SCALE GENOMIC DNA]</scope>
    <source>
        <strain evidence="1">Lor287</strain>
    </source>
</reference>
<keyword evidence="2" id="KW-1185">Reference proteome</keyword>
<dbReference type="EMBL" id="JBBWWQ010000011">
    <property type="protein sequence ID" value="KAK8936024.1"/>
    <property type="molecule type" value="Genomic_DNA"/>
</dbReference>
<evidence type="ECO:0000313" key="2">
    <source>
        <dbReference type="Proteomes" id="UP001418222"/>
    </source>
</evidence>
<organism evidence="1 2">
    <name type="scientific">Platanthera zijinensis</name>
    <dbReference type="NCBI Taxonomy" id="2320716"/>
    <lineage>
        <taxon>Eukaryota</taxon>
        <taxon>Viridiplantae</taxon>
        <taxon>Streptophyta</taxon>
        <taxon>Embryophyta</taxon>
        <taxon>Tracheophyta</taxon>
        <taxon>Spermatophyta</taxon>
        <taxon>Magnoliopsida</taxon>
        <taxon>Liliopsida</taxon>
        <taxon>Asparagales</taxon>
        <taxon>Orchidaceae</taxon>
        <taxon>Orchidoideae</taxon>
        <taxon>Orchideae</taxon>
        <taxon>Orchidinae</taxon>
        <taxon>Platanthera</taxon>
    </lineage>
</organism>
<comment type="caution">
    <text evidence="1">The sequence shown here is derived from an EMBL/GenBank/DDBJ whole genome shotgun (WGS) entry which is preliminary data.</text>
</comment>
<protein>
    <recommendedName>
        <fullName evidence="3">Protein kinase domain-containing protein</fullName>
    </recommendedName>
</protein>
<proteinExistence type="predicted"/>
<evidence type="ECO:0008006" key="3">
    <source>
        <dbReference type="Google" id="ProtNLM"/>
    </source>
</evidence>
<dbReference type="InterPro" id="IPR011009">
    <property type="entry name" value="Kinase-like_dom_sf"/>
</dbReference>
<accession>A0AAP0BD17</accession>
<gene>
    <name evidence="1" type="ORF">KSP39_PZI013731</name>
</gene>